<dbReference type="Pfam" id="PF07366">
    <property type="entry name" value="SnoaL"/>
    <property type="match status" value="1"/>
</dbReference>
<dbReference type="Gene3D" id="3.10.450.50">
    <property type="match status" value="1"/>
</dbReference>
<reference evidence="2" key="1">
    <citation type="submission" date="2020-02" db="EMBL/GenBank/DDBJ databases">
        <authorList>
            <person name="Meier V. D."/>
        </authorList>
    </citation>
    <scope>NUCLEOTIDE SEQUENCE</scope>
    <source>
        <strain evidence="2">AVDCRST_MAG59</strain>
    </source>
</reference>
<dbReference type="InterPro" id="IPR032710">
    <property type="entry name" value="NTF2-like_dom_sf"/>
</dbReference>
<protein>
    <submittedName>
        <fullName evidence="2">Aldehyde dehydrogenase</fullName>
        <ecNumber evidence="2">1.2.1.3</ecNumber>
    </submittedName>
</protein>
<accession>A0A6J4VES5</accession>
<keyword evidence="2" id="KW-0560">Oxidoreductase</keyword>
<dbReference type="EC" id="1.2.1.3" evidence="2"/>
<dbReference type="SUPFAM" id="SSF54427">
    <property type="entry name" value="NTF2-like"/>
    <property type="match status" value="1"/>
</dbReference>
<feature type="chain" id="PRO_5027109680" evidence="1">
    <location>
        <begin position="28"/>
        <end position="180"/>
    </location>
</feature>
<dbReference type="GO" id="GO:0004029">
    <property type="term" value="F:aldehyde dehydrogenase (NAD+) activity"/>
    <property type="evidence" value="ECO:0007669"/>
    <property type="project" value="UniProtKB-EC"/>
</dbReference>
<evidence type="ECO:0000313" key="2">
    <source>
        <dbReference type="EMBL" id="CAA9574295.1"/>
    </source>
</evidence>
<dbReference type="PANTHER" id="PTHR38436:SF1">
    <property type="entry name" value="ESTER CYCLASE"/>
    <property type="match status" value="1"/>
</dbReference>
<name>A0A6J4VES5_9BACT</name>
<organism evidence="2">
    <name type="scientific">uncultured Thermomicrobiales bacterium</name>
    <dbReference type="NCBI Taxonomy" id="1645740"/>
    <lineage>
        <taxon>Bacteria</taxon>
        <taxon>Pseudomonadati</taxon>
        <taxon>Thermomicrobiota</taxon>
        <taxon>Thermomicrobia</taxon>
        <taxon>Thermomicrobiales</taxon>
        <taxon>environmental samples</taxon>
    </lineage>
</organism>
<dbReference type="GO" id="GO:0030638">
    <property type="term" value="P:polyketide metabolic process"/>
    <property type="evidence" value="ECO:0007669"/>
    <property type="project" value="InterPro"/>
</dbReference>
<evidence type="ECO:0000256" key="1">
    <source>
        <dbReference type="SAM" id="SignalP"/>
    </source>
</evidence>
<dbReference type="InterPro" id="IPR009959">
    <property type="entry name" value="Cyclase_SnoaL-like"/>
</dbReference>
<sequence length="180" mass="18545">MRRRTVLGSAFAAALAGTAAVARPAAAQEATPATDGSAAVVRRLYEEVFNQGNPDVVDELYAPDFVDHTPGAPQGPAGAKQVIGGVLAGLPDLRVTAEPWLVDGDLVATLVTFRGTHQGELLGVAPTGQPVEWSHIDIHRVEGGQITELWHPGLVPAIQLALGFQLVPPTGTPGAGTPTA</sequence>
<gene>
    <name evidence="2" type="ORF">AVDCRST_MAG59-3908</name>
</gene>
<proteinExistence type="predicted"/>
<dbReference type="AlphaFoldDB" id="A0A6J4VES5"/>
<dbReference type="EMBL" id="CADCWF010000280">
    <property type="protein sequence ID" value="CAA9574295.1"/>
    <property type="molecule type" value="Genomic_DNA"/>
</dbReference>
<feature type="signal peptide" evidence="1">
    <location>
        <begin position="1"/>
        <end position="27"/>
    </location>
</feature>
<dbReference type="PANTHER" id="PTHR38436">
    <property type="entry name" value="POLYKETIDE CYCLASE SNOAL-LIKE DOMAIN"/>
    <property type="match status" value="1"/>
</dbReference>
<keyword evidence="1" id="KW-0732">Signal</keyword>